<dbReference type="GO" id="GO:0016491">
    <property type="term" value="F:oxidoreductase activity"/>
    <property type="evidence" value="ECO:0007669"/>
    <property type="project" value="UniProtKB-KW"/>
</dbReference>
<dbReference type="EMBL" id="PGTN01001061">
    <property type="protein sequence ID" value="PJF45468.1"/>
    <property type="molecule type" value="Genomic_DNA"/>
</dbReference>
<sequence>EAGKDVFCEKPMAGAYVDALKMWETAQRTGRKLAIQFVTMFNSAAKAAKYLIDAGHLGRLYHVRSVGHRRRGRPFVDGYGSPTFVQKEHSAGGALYDMGVYHIATALWLTGNPRVTRITGRTYQ</sequence>
<comment type="caution">
    <text evidence="4">The sequence shown here is derived from an EMBL/GenBank/DDBJ whole genome shotgun (WGS) entry which is preliminary data.</text>
</comment>
<evidence type="ECO:0000313" key="4">
    <source>
        <dbReference type="EMBL" id="PJF45468.1"/>
    </source>
</evidence>
<gene>
    <name evidence="4" type="ORF">CUN48_18730</name>
</gene>
<dbReference type="Gene3D" id="3.40.50.720">
    <property type="entry name" value="NAD(P)-binding Rossmann-like Domain"/>
    <property type="match status" value="1"/>
</dbReference>
<dbReference type="AlphaFoldDB" id="A0A2M8Q6P1"/>
<feature type="domain" description="Gfo/Idh/MocA-like oxidoreductase N-terminal" evidence="2">
    <location>
        <begin position="1"/>
        <end position="36"/>
    </location>
</feature>
<protein>
    <submittedName>
        <fullName evidence="4">Gfo/Idh/MocA family oxidoreductase</fullName>
    </submittedName>
</protein>
<dbReference type="Pfam" id="PF01408">
    <property type="entry name" value="GFO_IDH_MocA"/>
    <property type="match status" value="1"/>
</dbReference>
<organism evidence="4 5">
    <name type="scientific">Candidatus Thermofonsia Clade 3 bacterium</name>
    <dbReference type="NCBI Taxonomy" id="2364212"/>
    <lineage>
        <taxon>Bacteria</taxon>
        <taxon>Bacillati</taxon>
        <taxon>Chloroflexota</taxon>
        <taxon>Candidatus Thermofontia</taxon>
        <taxon>Candidatus Thermofonsia Clade 3</taxon>
    </lineage>
</organism>
<feature type="non-terminal residue" evidence="4">
    <location>
        <position position="1"/>
    </location>
</feature>
<name>A0A2M8Q6P1_9CHLR</name>
<keyword evidence="1" id="KW-0560">Oxidoreductase</keyword>
<dbReference type="PANTHER" id="PTHR43818">
    <property type="entry name" value="BCDNA.GH03377"/>
    <property type="match status" value="1"/>
</dbReference>
<dbReference type="SUPFAM" id="SSF51735">
    <property type="entry name" value="NAD(P)-binding Rossmann-fold domains"/>
    <property type="match status" value="1"/>
</dbReference>
<dbReference type="InterPro" id="IPR050463">
    <property type="entry name" value="Gfo/Idh/MocA_oxidrdct_glycsds"/>
</dbReference>
<dbReference type="InterPro" id="IPR055170">
    <property type="entry name" value="GFO_IDH_MocA-like_dom"/>
</dbReference>
<dbReference type="Gene3D" id="3.30.360.10">
    <property type="entry name" value="Dihydrodipicolinate Reductase, domain 2"/>
    <property type="match status" value="1"/>
</dbReference>
<feature type="domain" description="GFO/IDH/MocA-like oxidoreductase" evidence="3">
    <location>
        <begin position="47"/>
        <end position="120"/>
    </location>
</feature>
<dbReference type="InterPro" id="IPR000683">
    <property type="entry name" value="Gfo/Idh/MocA-like_OxRdtase_N"/>
</dbReference>
<proteinExistence type="predicted"/>
<dbReference type="PANTHER" id="PTHR43818:SF11">
    <property type="entry name" value="BCDNA.GH03377"/>
    <property type="match status" value="1"/>
</dbReference>
<dbReference type="SUPFAM" id="SSF55347">
    <property type="entry name" value="Glyceraldehyde-3-phosphate dehydrogenase-like, C-terminal domain"/>
    <property type="match status" value="1"/>
</dbReference>
<reference evidence="4 5" key="1">
    <citation type="submission" date="2017-11" db="EMBL/GenBank/DDBJ databases">
        <title>Evolution of Phototrophy in the Chloroflexi Phylum Driven by Horizontal Gene Transfer.</title>
        <authorList>
            <person name="Ward L.M."/>
            <person name="Hemp J."/>
            <person name="Shih P.M."/>
            <person name="Mcglynn S.E."/>
            <person name="Fischer W."/>
        </authorList>
    </citation>
    <scope>NUCLEOTIDE SEQUENCE [LARGE SCALE GENOMIC DNA]</scope>
    <source>
        <strain evidence="4">JP3_7</strain>
    </source>
</reference>
<evidence type="ECO:0000256" key="1">
    <source>
        <dbReference type="ARBA" id="ARBA00023002"/>
    </source>
</evidence>
<dbReference type="Proteomes" id="UP000230790">
    <property type="component" value="Unassembled WGS sequence"/>
</dbReference>
<evidence type="ECO:0000313" key="5">
    <source>
        <dbReference type="Proteomes" id="UP000230790"/>
    </source>
</evidence>
<evidence type="ECO:0000259" key="3">
    <source>
        <dbReference type="Pfam" id="PF22725"/>
    </source>
</evidence>
<dbReference type="GO" id="GO:0000166">
    <property type="term" value="F:nucleotide binding"/>
    <property type="evidence" value="ECO:0007669"/>
    <property type="project" value="InterPro"/>
</dbReference>
<evidence type="ECO:0000259" key="2">
    <source>
        <dbReference type="Pfam" id="PF01408"/>
    </source>
</evidence>
<feature type="non-terminal residue" evidence="4">
    <location>
        <position position="124"/>
    </location>
</feature>
<accession>A0A2M8Q6P1</accession>
<dbReference type="Pfam" id="PF22725">
    <property type="entry name" value="GFO_IDH_MocA_C3"/>
    <property type="match status" value="1"/>
</dbReference>
<dbReference type="InterPro" id="IPR036291">
    <property type="entry name" value="NAD(P)-bd_dom_sf"/>
</dbReference>